<keyword evidence="2" id="KW-1185">Reference proteome</keyword>
<accession>A0ABS4IB27</accession>
<dbReference type="Gene3D" id="6.10.140.1110">
    <property type="match status" value="1"/>
</dbReference>
<dbReference type="EMBL" id="JAGGKX010000001">
    <property type="protein sequence ID" value="MBP1968125.1"/>
    <property type="molecule type" value="Genomic_DNA"/>
</dbReference>
<evidence type="ECO:0000313" key="2">
    <source>
        <dbReference type="Proteomes" id="UP001519345"/>
    </source>
</evidence>
<protein>
    <submittedName>
        <fullName evidence="1">Ribosomal protein L3</fullName>
    </submittedName>
</protein>
<proteinExistence type="predicted"/>
<dbReference type="Pfam" id="PF11068">
    <property type="entry name" value="YlqD"/>
    <property type="match status" value="1"/>
</dbReference>
<dbReference type="RefSeq" id="WP_209461365.1">
    <property type="nucleotide sequence ID" value="NZ_CP110224.1"/>
</dbReference>
<keyword evidence="1" id="KW-0687">Ribonucleoprotein</keyword>
<organism evidence="1 2">
    <name type="scientific">Virgibacillus natechei</name>
    <dbReference type="NCBI Taxonomy" id="1216297"/>
    <lineage>
        <taxon>Bacteria</taxon>
        <taxon>Bacillati</taxon>
        <taxon>Bacillota</taxon>
        <taxon>Bacilli</taxon>
        <taxon>Bacillales</taxon>
        <taxon>Bacillaceae</taxon>
        <taxon>Virgibacillus</taxon>
    </lineage>
</organism>
<evidence type="ECO:0000313" key="1">
    <source>
        <dbReference type="EMBL" id="MBP1968125.1"/>
    </source>
</evidence>
<name>A0ABS4IB27_9BACI</name>
<dbReference type="InterPro" id="IPR021297">
    <property type="entry name" value="YlqD"/>
</dbReference>
<dbReference type="Proteomes" id="UP001519345">
    <property type="component" value="Unassembled WGS sequence"/>
</dbReference>
<comment type="caution">
    <text evidence="1">The sequence shown here is derived from an EMBL/GenBank/DDBJ whole genome shotgun (WGS) entry which is preliminary data.</text>
</comment>
<keyword evidence="1" id="KW-0689">Ribosomal protein</keyword>
<dbReference type="GO" id="GO:0005840">
    <property type="term" value="C:ribosome"/>
    <property type="evidence" value="ECO:0007669"/>
    <property type="project" value="UniProtKB-KW"/>
</dbReference>
<sequence>MKIIKKVLIKQVITEKSKEKLQKNFSESKIRLEQECQRLRFEQRKLENKAEVSKQDIAKRFQREINKRKEKMQLADFKIEQLDVLELGSEITEKEVEALVEVGIGSHWDEIMGERAIVIKDDFVIRIDN</sequence>
<reference evidence="1 2" key="1">
    <citation type="submission" date="2021-03" db="EMBL/GenBank/DDBJ databases">
        <title>Genomic Encyclopedia of Type Strains, Phase IV (KMG-IV): sequencing the most valuable type-strain genomes for metagenomic binning, comparative biology and taxonomic classification.</title>
        <authorList>
            <person name="Goeker M."/>
        </authorList>
    </citation>
    <scope>NUCLEOTIDE SEQUENCE [LARGE SCALE GENOMIC DNA]</scope>
    <source>
        <strain evidence="1 2">DSM 25609</strain>
    </source>
</reference>
<gene>
    <name evidence="1" type="ORF">J2Z83_000217</name>
</gene>